<accession>A0A433MX87</accession>
<dbReference type="STRING" id="211165.GCA_000317285_02267"/>
<sequence length="192" mass="21250">MAERKEISFPDSINSFAQNIKQQAQAIDNKINNDIAAGNLNFQDAMARRQRERQLLIDNAINARRGQWAGARIEIKDQLVVTQTDNGNPFTTGESKAETTLHAESGWMVDTHSCSTNGTHYHQEWNRVNVSGENIPVSLTFGVRATEVASSIGGLKESKSFQSCSVLFKLTPAGLDQKLAIDEGILRREIGY</sequence>
<dbReference type="AlphaFoldDB" id="A0A433MX87"/>
<reference evidence="1 2" key="1">
    <citation type="journal article" date="2019" name="Genome Biol. Evol.">
        <title>Day and night: Metabolic profiles and evolutionary relationships of six axenic non-marine cyanobacteria.</title>
        <authorList>
            <person name="Will S.E."/>
            <person name="Henke P."/>
            <person name="Boedeker C."/>
            <person name="Huang S."/>
            <person name="Brinkmann H."/>
            <person name="Rohde M."/>
            <person name="Jarek M."/>
            <person name="Friedl T."/>
            <person name="Seufert S."/>
            <person name="Schumacher M."/>
            <person name="Overmann J."/>
            <person name="Neumann-Schaal M."/>
            <person name="Petersen J."/>
        </authorList>
    </citation>
    <scope>NUCLEOTIDE SEQUENCE [LARGE SCALE GENOMIC DNA]</scope>
    <source>
        <strain evidence="1 2">PCC 6912</strain>
    </source>
</reference>
<dbReference type="RefSeq" id="WP_016878789.1">
    <property type="nucleotide sequence ID" value="NZ_AJLN01000066.1"/>
</dbReference>
<dbReference type="Proteomes" id="UP000268857">
    <property type="component" value="Unassembled WGS sequence"/>
</dbReference>
<name>A0A433MX87_CHLFR</name>
<comment type="caution">
    <text evidence="1">The sequence shown here is derived from an EMBL/GenBank/DDBJ whole genome shotgun (WGS) entry which is preliminary data.</text>
</comment>
<protein>
    <submittedName>
        <fullName evidence="1">Uncharacterized protein</fullName>
    </submittedName>
</protein>
<dbReference type="EMBL" id="RSCJ01000043">
    <property type="protein sequence ID" value="RUR72734.1"/>
    <property type="molecule type" value="Genomic_DNA"/>
</dbReference>
<keyword evidence="2" id="KW-1185">Reference proteome</keyword>
<evidence type="ECO:0000313" key="1">
    <source>
        <dbReference type="EMBL" id="RUR72734.1"/>
    </source>
</evidence>
<proteinExistence type="predicted"/>
<gene>
    <name evidence="1" type="ORF">PCC6912_61090</name>
</gene>
<evidence type="ECO:0000313" key="2">
    <source>
        <dbReference type="Proteomes" id="UP000268857"/>
    </source>
</evidence>
<organism evidence="1 2">
    <name type="scientific">Chlorogloeopsis fritschii PCC 6912</name>
    <dbReference type="NCBI Taxonomy" id="211165"/>
    <lineage>
        <taxon>Bacteria</taxon>
        <taxon>Bacillati</taxon>
        <taxon>Cyanobacteriota</taxon>
        <taxon>Cyanophyceae</taxon>
        <taxon>Nostocales</taxon>
        <taxon>Chlorogloeopsidaceae</taxon>
        <taxon>Chlorogloeopsis</taxon>
    </lineage>
</organism>